<evidence type="ECO:0000256" key="3">
    <source>
        <dbReference type="ARBA" id="ARBA00006442"/>
    </source>
</evidence>
<keyword evidence="10" id="KW-0496">Mitochondrion</keyword>
<keyword evidence="4" id="KW-0285">Flavoprotein</keyword>
<dbReference type="GO" id="GO:0033108">
    <property type="term" value="P:mitochondrial respiratory chain complex assembly"/>
    <property type="evidence" value="ECO:0007669"/>
    <property type="project" value="TreeGrafter"/>
</dbReference>
<evidence type="ECO:0000256" key="7">
    <source>
        <dbReference type="ARBA" id="ARBA00022946"/>
    </source>
</evidence>
<evidence type="ECO:0000256" key="4">
    <source>
        <dbReference type="ARBA" id="ARBA00022630"/>
    </source>
</evidence>
<protein>
    <submittedName>
        <fullName evidence="16">FAD/NAD(P)-binding domain-containing protein</fullName>
    </submittedName>
</protein>
<keyword evidence="9" id="KW-0520">NAD</keyword>
<dbReference type="EMBL" id="ML004924">
    <property type="protein sequence ID" value="RKP21859.1"/>
    <property type="molecule type" value="Genomic_DNA"/>
</dbReference>
<dbReference type="GO" id="GO:0071949">
    <property type="term" value="F:FAD binding"/>
    <property type="evidence" value="ECO:0007669"/>
    <property type="project" value="TreeGrafter"/>
</dbReference>
<dbReference type="InterPro" id="IPR016156">
    <property type="entry name" value="FAD/NAD-linked_Rdtase_dimer_sf"/>
</dbReference>
<dbReference type="PRINTS" id="PR00368">
    <property type="entry name" value="FADPNR"/>
</dbReference>
<evidence type="ECO:0000256" key="12">
    <source>
        <dbReference type="SAM" id="MobiDB-lite"/>
    </source>
</evidence>
<dbReference type="Gene3D" id="3.50.50.60">
    <property type="entry name" value="FAD/NAD(P)-binding domain"/>
    <property type="match status" value="2"/>
</dbReference>
<dbReference type="GO" id="GO:0016174">
    <property type="term" value="F:NAD(P)H oxidase H2O2-forming activity"/>
    <property type="evidence" value="ECO:0007669"/>
    <property type="project" value="TreeGrafter"/>
</dbReference>
<dbReference type="Proteomes" id="UP000281549">
    <property type="component" value="Unassembled WGS sequence"/>
</dbReference>
<keyword evidence="8" id="KW-0560">Oxidoreductase</keyword>
<feature type="transmembrane region" description="Helical" evidence="13">
    <location>
        <begin position="36"/>
        <end position="57"/>
    </location>
</feature>
<gene>
    <name evidence="16" type="ORF">ROZALSC1DRAFT_26759</name>
</gene>
<proteinExistence type="inferred from homology"/>
<evidence type="ECO:0000256" key="1">
    <source>
        <dbReference type="ARBA" id="ARBA00001974"/>
    </source>
</evidence>
<dbReference type="InterPro" id="IPR050446">
    <property type="entry name" value="FAD-oxidoreductase/Apoptosis"/>
</dbReference>
<dbReference type="SUPFAM" id="SSF51905">
    <property type="entry name" value="FAD/NAD(P)-binding domain"/>
    <property type="match status" value="1"/>
</dbReference>
<feature type="region of interest" description="Disordered" evidence="12">
    <location>
        <begin position="93"/>
        <end position="136"/>
    </location>
</feature>
<evidence type="ECO:0000256" key="10">
    <source>
        <dbReference type="ARBA" id="ARBA00023128"/>
    </source>
</evidence>
<dbReference type="PRINTS" id="PR00411">
    <property type="entry name" value="PNDRDTASEI"/>
</dbReference>
<comment type="similarity">
    <text evidence="3">Belongs to the FAD-dependent oxidoreductase family.</text>
</comment>
<accession>A0A4V1J0K3</accession>
<organism evidence="16 17">
    <name type="scientific">Rozella allomycis (strain CSF55)</name>
    <dbReference type="NCBI Taxonomy" id="988480"/>
    <lineage>
        <taxon>Eukaryota</taxon>
        <taxon>Fungi</taxon>
        <taxon>Fungi incertae sedis</taxon>
        <taxon>Cryptomycota</taxon>
        <taxon>Cryptomycota incertae sedis</taxon>
        <taxon>Rozella</taxon>
    </lineage>
</organism>
<evidence type="ECO:0000256" key="11">
    <source>
        <dbReference type="ARBA" id="ARBA00047786"/>
    </source>
</evidence>
<dbReference type="GO" id="GO:0046983">
    <property type="term" value="F:protein dimerization activity"/>
    <property type="evidence" value="ECO:0007669"/>
    <property type="project" value="InterPro"/>
</dbReference>
<dbReference type="PANTHER" id="PTHR43557">
    <property type="entry name" value="APOPTOSIS-INDUCING FACTOR 1"/>
    <property type="match status" value="1"/>
</dbReference>
<evidence type="ECO:0000256" key="13">
    <source>
        <dbReference type="SAM" id="Phobius"/>
    </source>
</evidence>
<dbReference type="SMART" id="SM01353">
    <property type="entry name" value="AIF_C"/>
    <property type="match status" value="1"/>
</dbReference>
<evidence type="ECO:0000259" key="15">
    <source>
        <dbReference type="Pfam" id="PF14721"/>
    </source>
</evidence>
<comment type="subcellular location">
    <subcellularLocation>
        <location evidence="2">Mitochondrion</location>
    </subcellularLocation>
</comment>
<keyword evidence="13" id="KW-0812">Transmembrane</keyword>
<dbReference type="AlphaFoldDB" id="A0A4V1J0K3"/>
<evidence type="ECO:0000256" key="2">
    <source>
        <dbReference type="ARBA" id="ARBA00004173"/>
    </source>
</evidence>
<evidence type="ECO:0000256" key="8">
    <source>
        <dbReference type="ARBA" id="ARBA00023002"/>
    </source>
</evidence>
<dbReference type="Gene3D" id="3.30.390.30">
    <property type="match status" value="1"/>
</dbReference>
<dbReference type="PANTHER" id="PTHR43557:SF4">
    <property type="entry name" value="APOPTOSIS-INDUCING FACTOR 1, MITOCHONDRIAL"/>
    <property type="match status" value="1"/>
</dbReference>
<evidence type="ECO:0000256" key="9">
    <source>
        <dbReference type="ARBA" id="ARBA00023027"/>
    </source>
</evidence>
<dbReference type="GO" id="GO:0006915">
    <property type="term" value="P:apoptotic process"/>
    <property type="evidence" value="ECO:0007669"/>
    <property type="project" value="UniProtKB-KW"/>
</dbReference>
<dbReference type="SUPFAM" id="SSF55424">
    <property type="entry name" value="FAD/NAD-linked reductases, dimerisation (C-terminal) domain"/>
    <property type="match status" value="1"/>
</dbReference>
<comment type="cofactor">
    <cofactor evidence="1">
        <name>FAD</name>
        <dbReference type="ChEBI" id="CHEBI:57692"/>
    </cofactor>
</comment>
<keyword evidence="7" id="KW-0809">Transit peptide</keyword>
<feature type="domain" description="Mitochondrial apoptosis-inducing factor C-terminal" evidence="15">
    <location>
        <begin position="474"/>
        <end position="524"/>
    </location>
</feature>
<dbReference type="InterPro" id="IPR036188">
    <property type="entry name" value="FAD/NAD-bd_sf"/>
</dbReference>
<dbReference type="GO" id="GO:0005739">
    <property type="term" value="C:mitochondrion"/>
    <property type="evidence" value="ECO:0007669"/>
    <property type="project" value="UniProtKB-SubCell"/>
</dbReference>
<comment type="catalytic activity">
    <reaction evidence="11">
        <text>A + NADH + H(+) = AH2 + NAD(+)</text>
        <dbReference type="Rhea" id="RHEA:11356"/>
        <dbReference type="ChEBI" id="CHEBI:13193"/>
        <dbReference type="ChEBI" id="CHEBI:15378"/>
        <dbReference type="ChEBI" id="CHEBI:17499"/>
        <dbReference type="ChEBI" id="CHEBI:57540"/>
        <dbReference type="ChEBI" id="CHEBI:57945"/>
    </reaction>
</comment>
<dbReference type="Pfam" id="PF07992">
    <property type="entry name" value="Pyr_redox_2"/>
    <property type="match status" value="1"/>
</dbReference>
<evidence type="ECO:0000313" key="16">
    <source>
        <dbReference type="EMBL" id="RKP21859.1"/>
    </source>
</evidence>
<dbReference type="InterPro" id="IPR023753">
    <property type="entry name" value="FAD/NAD-binding_dom"/>
</dbReference>
<keyword evidence="13" id="KW-1133">Transmembrane helix</keyword>
<keyword evidence="5" id="KW-0053">Apoptosis</keyword>
<sequence length="594" mass="66561">MMLRLTRIATSRAATFRPTWIPKRNFIIAPPKNEHVYNIALFVMGFGLAYFAGSLSFGPQLEVLVNAHQKAKELEMEEAAKKEALQLELNDSSSYSIDSSSNQDHELSSTPLESDHSPSPIDEAESSSNEIENNIQTKIPQIRTTFRAKYVLVGGGTAAYSAYETIKKHEPNADVLIVSKEDLPPYTRPPLSKELWFSDDSLAESLQYKDWNGKNKNVLYKSKADYETEGTKLILGREAVKMHPDRNLIELNDGSYIIYQKLLIATGGSPRNPDFLQNLSPSTMENVSTYRGLNDYQKIRKLVKEGKEIAIIGGGFLGSELSCAIANEQRKLNGPSRVTQIYPEEGNMSNIFPRYLSNWTKNRLEKFGVNIKSECSVKKLAVDENEGKVTIKTNKEDIKADHVIVAAGIEPNVSLGESGNLEIDEVNGGIVVNKELSATSNVWIAGDVCSYHDVVLGRRRVEHYEHAVYSGQVAAKNMMGFKDEYTHQPMFWSDLGPEISYEAVGTLDSKMMTVSVWAKEVEGEEKFDRGLVFYLKNDVITGLLLFNLPNRISLARKIIKSRMNSKDIEKVANAFEIHEPRNPNVKTEEMESSN</sequence>
<feature type="compositionally biased region" description="Low complexity" evidence="12">
    <location>
        <begin position="126"/>
        <end position="135"/>
    </location>
</feature>
<evidence type="ECO:0000259" key="14">
    <source>
        <dbReference type="Pfam" id="PF07992"/>
    </source>
</evidence>
<feature type="domain" description="FAD/NAD(P)-binding" evidence="14">
    <location>
        <begin position="149"/>
        <end position="471"/>
    </location>
</feature>
<dbReference type="Pfam" id="PF14721">
    <property type="entry name" value="AIF_C"/>
    <property type="match status" value="1"/>
</dbReference>
<evidence type="ECO:0000256" key="5">
    <source>
        <dbReference type="ARBA" id="ARBA00022703"/>
    </source>
</evidence>
<name>A0A4V1J0K3_ROZAC</name>
<keyword evidence="6" id="KW-0274">FAD</keyword>
<keyword evidence="13" id="KW-0472">Membrane</keyword>
<evidence type="ECO:0000313" key="17">
    <source>
        <dbReference type="Proteomes" id="UP000281549"/>
    </source>
</evidence>
<reference evidence="17" key="1">
    <citation type="journal article" date="2018" name="Nat. Microbiol.">
        <title>Leveraging single-cell genomics to expand the fungal tree of life.</title>
        <authorList>
            <person name="Ahrendt S.R."/>
            <person name="Quandt C.A."/>
            <person name="Ciobanu D."/>
            <person name="Clum A."/>
            <person name="Salamov A."/>
            <person name="Andreopoulos B."/>
            <person name="Cheng J.F."/>
            <person name="Woyke T."/>
            <person name="Pelin A."/>
            <person name="Henrissat B."/>
            <person name="Reynolds N.K."/>
            <person name="Benny G.L."/>
            <person name="Smith M.E."/>
            <person name="James T.Y."/>
            <person name="Grigoriev I.V."/>
        </authorList>
    </citation>
    <scope>NUCLEOTIDE SEQUENCE [LARGE SCALE GENOMIC DNA]</scope>
    <source>
        <strain evidence="17">CSF55</strain>
    </source>
</reference>
<dbReference type="InterPro" id="IPR029324">
    <property type="entry name" value="AIF_C"/>
</dbReference>
<evidence type="ECO:0000256" key="6">
    <source>
        <dbReference type="ARBA" id="ARBA00022827"/>
    </source>
</evidence>